<dbReference type="GO" id="GO:0016747">
    <property type="term" value="F:acyltransferase activity, transferring groups other than amino-acyl groups"/>
    <property type="evidence" value="ECO:0007669"/>
    <property type="project" value="InterPro"/>
</dbReference>
<dbReference type="SUPFAM" id="SSF53901">
    <property type="entry name" value="Thiolase-like"/>
    <property type="match status" value="1"/>
</dbReference>
<dbReference type="Pfam" id="PF02797">
    <property type="entry name" value="Chal_sti_synt_C"/>
    <property type="match status" value="1"/>
</dbReference>
<evidence type="ECO:0000256" key="3">
    <source>
        <dbReference type="ARBA" id="ARBA00023315"/>
    </source>
</evidence>
<dbReference type="Proteomes" id="UP000198253">
    <property type="component" value="Chromosome I"/>
</dbReference>
<dbReference type="GO" id="GO:0030639">
    <property type="term" value="P:polyketide biosynthetic process"/>
    <property type="evidence" value="ECO:0007669"/>
    <property type="project" value="TreeGrafter"/>
</dbReference>
<dbReference type="InterPro" id="IPR011141">
    <property type="entry name" value="Polyketide_synthase_type-III"/>
</dbReference>
<dbReference type="InterPro" id="IPR013601">
    <property type="entry name" value="FAE1_typ3_polyketide_synth"/>
</dbReference>
<organism evidence="7 8">
    <name type="scientific">Micromonospora echinospora</name>
    <name type="common">Micromonospora purpurea</name>
    <dbReference type="NCBI Taxonomy" id="1877"/>
    <lineage>
        <taxon>Bacteria</taxon>
        <taxon>Bacillati</taxon>
        <taxon>Actinomycetota</taxon>
        <taxon>Actinomycetes</taxon>
        <taxon>Micromonosporales</taxon>
        <taxon>Micromonosporaceae</taxon>
        <taxon>Micromonospora</taxon>
    </lineage>
</organism>
<gene>
    <name evidence="7" type="ORF">GA0070618_5877</name>
</gene>
<dbReference type="PIRSF" id="PIRSF000451">
    <property type="entry name" value="PKS_III"/>
    <property type="match status" value="1"/>
</dbReference>
<accession>A0A1C4ZWS3</accession>
<dbReference type="Pfam" id="PF08392">
    <property type="entry name" value="FAE1_CUT1_RppA"/>
    <property type="match status" value="1"/>
</dbReference>
<dbReference type="RefSeq" id="WP_088984492.1">
    <property type="nucleotide sequence ID" value="NZ_JBFAII010000039.1"/>
</dbReference>
<dbReference type="PANTHER" id="PTHR11877:SF99">
    <property type="entry name" value="1,3,6,8-TETRAHYDROXYNAPHTHALENE SYNTHASE"/>
    <property type="match status" value="1"/>
</dbReference>
<evidence type="ECO:0000256" key="2">
    <source>
        <dbReference type="ARBA" id="ARBA00022679"/>
    </source>
</evidence>
<keyword evidence="3" id="KW-0012">Acyltransferase</keyword>
<protein>
    <submittedName>
        <fullName evidence="7">Alkylresorcinol/alkylpyrone synthase</fullName>
    </submittedName>
</protein>
<evidence type="ECO:0000256" key="1">
    <source>
        <dbReference type="ARBA" id="ARBA00005531"/>
    </source>
</evidence>
<dbReference type="FunCoup" id="A0A1C4ZWS3">
    <property type="interactions" value="2"/>
</dbReference>
<sequence>MPYIVATETSLPTYYYDQQTLATTLRKYCQAIGLDIDLDIIDSLFHNTQIDGRYFAMPLDTFFDPPPFSTVAARCVEEAADLCEKTVRKLLATAGIASTEIHQFTSMLSTVVSVPTVDAILINRIEFAPTMKRVPINGLGCMAGVAGLSRVADYLKGHPTEAVILLTCELGGTAFWQGGVQGYLQEALDRDLTESSFYTDLVSQIVTVALFGDGVAATLMVGDEHPLAKPGLPRVVDTRSGFLPDTLHVAGVDVLDNGFRNRLSVDVPGLAKTGLRPVLDPLLADHDLTVDQIGHWLIHPGGPKVLTATAEEFGLTAENLKLSQHVLRTVGNVSGPTVLYMMDETFSSYDLEPGTYGLVVGMGPGFSQEAVLLQW</sequence>
<proteinExistence type="inferred from homology"/>
<feature type="domain" description="Chalcone/stilbene synthase C-terminal" evidence="5">
    <location>
        <begin position="240"/>
        <end position="374"/>
    </location>
</feature>
<dbReference type="InterPro" id="IPR016039">
    <property type="entry name" value="Thiolase-like"/>
</dbReference>
<dbReference type="PANTHER" id="PTHR11877">
    <property type="entry name" value="HYDROXYMETHYLGLUTARYL-COA SYNTHASE"/>
    <property type="match status" value="1"/>
</dbReference>
<dbReference type="EMBL" id="LT607413">
    <property type="protein sequence ID" value="SCF37204.1"/>
    <property type="molecule type" value="Genomic_DNA"/>
</dbReference>
<evidence type="ECO:0000313" key="8">
    <source>
        <dbReference type="Proteomes" id="UP000198253"/>
    </source>
</evidence>
<dbReference type="AlphaFoldDB" id="A0A1C4ZWS3"/>
<evidence type="ECO:0000259" key="6">
    <source>
        <dbReference type="Pfam" id="PF08392"/>
    </source>
</evidence>
<feature type="domain" description="FAE" evidence="6">
    <location>
        <begin position="70"/>
        <end position="177"/>
    </location>
</feature>
<feature type="active site" description="Acyl-thioester intermediate" evidence="4">
    <location>
        <position position="141"/>
    </location>
</feature>
<reference evidence="8" key="1">
    <citation type="submission" date="2016-06" db="EMBL/GenBank/DDBJ databases">
        <authorList>
            <person name="Varghese N."/>
            <person name="Submissions Spin"/>
        </authorList>
    </citation>
    <scope>NUCLEOTIDE SEQUENCE [LARGE SCALE GENOMIC DNA]</scope>
    <source>
        <strain evidence="8">DSM 43816</strain>
    </source>
</reference>
<keyword evidence="8" id="KW-1185">Reference proteome</keyword>
<evidence type="ECO:0000259" key="5">
    <source>
        <dbReference type="Pfam" id="PF02797"/>
    </source>
</evidence>
<dbReference type="OrthoDB" id="9786288at2"/>
<dbReference type="InterPro" id="IPR012328">
    <property type="entry name" value="Chalcone/stilbene_synt_C"/>
</dbReference>
<evidence type="ECO:0000256" key="4">
    <source>
        <dbReference type="PIRSR" id="PIRSR000451-1"/>
    </source>
</evidence>
<dbReference type="InParanoid" id="A0A1C4ZWS3"/>
<keyword evidence="2" id="KW-0808">Transferase</keyword>
<dbReference type="GO" id="GO:0006633">
    <property type="term" value="P:fatty acid biosynthetic process"/>
    <property type="evidence" value="ECO:0007669"/>
    <property type="project" value="InterPro"/>
</dbReference>
<evidence type="ECO:0000313" key="7">
    <source>
        <dbReference type="EMBL" id="SCF37204.1"/>
    </source>
</evidence>
<name>A0A1C4ZWS3_MICEC</name>
<dbReference type="GO" id="GO:0016020">
    <property type="term" value="C:membrane"/>
    <property type="evidence" value="ECO:0007669"/>
    <property type="project" value="InterPro"/>
</dbReference>
<comment type="similarity">
    <text evidence="1">Belongs to the thiolase-like superfamily. Chalcone/stilbene synthases family.</text>
</comment>
<dbReference type="Gene3D" id="3.40.47.10">
    <property type="match status" value="2"/>
</dbReference>